<protein>
    <submittedName>
        <fullName evidence="1">Uncharacterized protein</fullName>
    </submittedName>
</protein>
<comment type="caution">
    <text evidence="1">The sequence shown here is derived from an EMBL/GenBank/DDBJ whole genome shotgun (WGS) entry which is preliminary data.</text>
</comment>
<dbReference type="InterPro" id="IPR011990">
    <property type="entry name" value="TPR-like_helical_dom_sf"/>
</dbReference>
<dbReference type="GeneID" id="83206303"/>
<accession>A0A9W9NIC2</accession>
<keyword evidence="2" id="KW-1185">Reference proteome</keyword>
<proteinExistence type="predicted"/>
<name>A0A9W9NIC2_9EURO</name>
<evidence type="ECO:0000313" key="2">
    <source>
        <dbReference type="Proteomes" id="UP001150941"/>
    </source>
</evidence>
<sequence>MSTAWALIRSAFLSIKEAVVNLHHRQLPDLLAILLMLQRNKHTDPIHESMTRYLHLTARKYLFQDSPVRAVFESLPGLPKDPAGHLFLAYDAYCRAIWKHNTGDGGIKALWSFNQASFPRAEEGGFYEILKGMQPEDIEIQLRLVEEDWGPCSTETFSLWHMVAQWFYRNGEFRYMESFLQQLCARVHGLENEFNYAEDHQLNFNCMMSFSLLGVAQESQGDLISAMVALHRSIAIRSQIIPNGMWDPGKLAALRKLRSIVQRLGDAAQASYCTEQIDSMYASQEREDRQEQQLSGARRN</sequence>
<dbReference type="Gene3D" id="1.25.40.10">
    <property type="entry name" value="Tetratricopeptide repeat domain"/>
    <property type="match status" value="1"/>
</dbReference>
<dbReference type="Proteomes" id="UP001150941">
    <property type="component" value="Unassembled WGS sequence"/>
</dbReference>
<reference evidence="1" key="1">
    <citation type="submission" date="2022-11" db="EMBL/GenBank/DDBJ databases">
        <authorList>
            <person name="Petersen C."/>
        </authorList>
    </citation>
    <scope>NUCLEOTIDE SEQUENCE</scope>
    <source>
        <strain evidence="1">IBT 19713</strain>
    </source>
</reference>
<dbReference type="OrthoDB" id="4338612at2759"/>
<dbReference type="EMBL" id="JAPQKS010000007">
    <property type="protein sequence ID" value="KAJ5220500.1"/>
    <property type="molecule type" value="Genomic_DNA"/>
</dbReference>
<organism evidence="1 2">
    <name type="scientific">Penicillium chermesinum</name>
    <dbReference type="NCBI Taxonomy" id="63820"/>
    <lineage>
        <taxon>Eukaryota</taxon>
        <taxon>Fungi</taxon>
        <taxon>Dikarya</taxon>
        <taxon>Ascomycota</taxon>
        <taxon>Pezizomycotina</taxon>
        <taxon>Eurotiomycetes</taxon>
        <taxon>Eurotiomycetidae</taxon>
        <taxon>Eurotiales</taxon>
        <taxon>Aspergillaceae</taxon>
        <taxon>Penicillium</taxon>
    </lineage>
</organism>
<dbReference type="AlphaFoldDB" id="A0A9W9NIC2"/>
<evidence type="ECO:0000313" key="1">
    <source>
        <dbReference type="EMBL" id="KAJ5220500.1"/>
    </source>
</evidence>
<reference evidence="1" key="2">
    <citation type="journal article" date="2023" name="IMA Fungus">
        <title>Comparative genomic study of the Penicillium genus elucidates a diverse pangenome and 15 lateral gene transfer events.</title>
        <authorList>
            <person name="Petersen C."/>
            <person name="Sorensen T."/>
            <person name="Nielsen M.R."/>
            <person name="Sondergaard T.E."/>
            <person name="Sorensen J.L."/>
            <person name="Fitzpatrick D.A."/>
            <person name="Frisvad J.C."/>
            <person name="Nielsen K.L."/>
        </authorList>
    </citation>
    <scope>NUCLEOTIDE SEQUENCE</scope>
    <source>
        <strain evidence="1">IBT 19713</strain>
    </source>
</reference>
<gene>
    <name evidence="1" type="ORF">N7468_009704</name>
</gene>
<dbReference type="RefSeq" id="XP_058327330.1">
    <property type="nucleotide sequence ID" value="XM_058479000.1"/>
</dbReference>